<dbReference type="Proteomes" id="UP001652626">
    <property type="component" value="Chromosome 10"/>
</dbReference>
<keyword evidence="1" id="KW-0175">Coiled coil</keyword>
<protein>
    <submittedName>
        <fullName evidence="3">Uncharacterized protein LOC113393684</fullName>
    </submittedName>
</protein>
<evidence type="ECO:0000256" key="1">
    <source>
        <dbReference type="SAM" id="Coils"/>
    </source>
</evidence>
<accession>A0ABM4AL53</accession>
<gene>
    <name evidence="3" type="primary">LOC113393684</name>
</gene>
<sequence length="318" mass="36559">MEDLTPTKKVKRERNVGHLAVLKSPGLHGVDAEQAAARISKFMLVVSWRRRREEIRCVRKTLEFQVSCSERLRIQVITLKSLLDSDNAKVRLAIKELERLKQLLKEKDLEKAILEKEKIALEKDVCAAEDRASEISVGWRSCRSELEHVRAAAASSERALALERDALADARARCDRACRRIAILEDDLSHHETLLSASEAQVTILRNDINNGQKQLDRAREELRLEREAHAHCSRERSALSTRVALSALQTSTMSTEIEQMRTELTRLERELKTTREQLDWWPRPLTRMLGVARTWIRRPMSISDAVIWILIPARHGF</sequence>
<feature type="coiled-coil region" evidence="1">
    <location>
        <begin position="167"/>
        <end position="278"/>
    </location>
</feature>
<dbReference type="GeneID" id="113393684"/>
<dbReference type="RefSeq" id="XP_064072013.1">
    <property type="nucleotide sequence ID" value="XM_064215943.1"/>
</dbReference>
<evidence type="ECO:0000313" key="3">
    <source>
        <dbReference type="RefSeq" id="XP_064072013.1"/>
    </source>
</evidence>
<feature type="coiled-coil region" evidence="1">
    <location>
        <begin position="83"/>
        <end position="124"/>
    </location>
</feature>
<proteinExistence type="predicted"/>
<organism evidence="2 3">
    <name type="scientific">Vanessa tameamea</name>
    <name type="common">Kamehameha butterfly</name>
    <dbReference type="NCBI Taxonomy" id="334116"/>
    <lineage>
        <taxon>Eukaryota</taxon>
        <taxon>Metazoa</taxon>
        <taxon>Ecdysozoa</taxon>
        <taxon>Arthropoda</taxon>
        <taxon>Hexapoda</taxon>
        <taxon>Insecta</taxon>
        <taxon>Pterygota</taxon>
        <taxon>Neoptera</taxon>
        <taxon>Endopterygota</taxon>
        <taxon>Lepidoptera</taxon>
        <taxon>Glossata</taxon>
        <taxon>Ditrysia</taxon>
        <taxon>Papilionoidea</taxon>
        <taxon>Nymphalidae</taxon>
        <taxon>Nymphalinae</taxon>
        <taxon>Vanessa</taxon>
    </lineage>
</organism>
<keyword evidence="2" id="KW-1185">Reference proteome</keyword>
<name>A0ABM4AL53_VANTA</name>
<reference evidence="3" key="1">
    <citation type="submission" date="2025-08" db="UniProtKB">
        <authorList>
            <consortium name="RefSeq"/>
        </authorList>
    </citation>
    <scope>IDENTIFICATION</scope>
    <source>
        <tissue evidence="3">Whole body</tissue>
    </source>
</reference>
<evidence type="ECO:0000313" key="2">
    <source>
        <dbReference type="Proteomes" id="UP001652626"/>
    </source>
</evidence>
<dbReference type="SUPFAM" id="SSF57997">
    <property type="entry name" value="Tropomyosin"/>
    <property type="match status" value="1"/>
</dbReference>